<proteinExistence type="predicted"/>
<evidence type="ECO:0000313" key="4">
    <source>
        <dbReference type="Proteomes" id="UP001162889"/>
    </source>
</evidence>
<dbReference type="Proteomes" id="UP001155901">
    <property type="component" value="Unassembled WGS sequence"/>
</dbReference>
<dbReference type="Proteomes" id="UP001162889">
    <property type="component" value="Unassembled WGS sequence"/>
</dbReference>
<gene>
    <name evidence="1" type="ORF">KVP70_30060</name>
    <name evidence="2" type="ORF">L1274_005347</name>
</gene>
<accession>A0AA41HD71</accession>
<name>A0AA41HD71_9BURK</name>
<evidence type="ECO:0000313" key="1">
    <source>
        <dbReference type="EMBL" id="MBV6325169.1"/>
    </source>
</evidence>
<dbReference type="EMBL" id="JALJZU010000012">
    <property type="protein sequence ID" value="MCP2011595.1"/>
    <property type="molecule type" value="Genomic_DNA"/>
</dbReference>
<protein>
    <submittedName>
        <fullName evidence="2">Uncharacterized protein GlcG (DUF336 family)</fullName>
    </submittedName>
</protein>
<dbReference type="RefSeq" id="WP_217946056.1">
    <property type="nucleotide sequence ID" value="NZ_JAHTGR010000026.1"/>
</dbReference>
<evidence type="ECO:0000313" key="3">
    <source>
        <dbReference type="Proteomes" id="UP001155901"/>
    </source>
</evidence>
<evidence type="ECO:0000313" key="2">
    <source>
        <dbReference type="EMBL" id="MCP2011595.1"/>
    </source>
</evidence>
<sequence>MPKLPPLATTVYKAWLRARLERHTQALEAIAAQRENDFLAERLLHKEMVLLRSKLHSL</sequence>
<reference evidence="1" key="1">
    <citation type="submission" date="2021-07" db="EMBL/GenBank/DDBJ databases">
        <title>Characterization of violacein-producing bacteria and related species.</title>
        <authorList>
            <person name="Wilson H.S."/>
            <person name="De Leon M.E."/>
        </authorList>
    </citation>
    <scope>NUCLEOTIDE SEQUENCE</scope>
    <source>
        <strain evidence="1">HSC-15S17</strain>
    </source>
</reference>
<dbReference type="EMBL" id="JAHTGR010000026">
    <property type="protein sequence ID" value="MBV6325169.1"/>
    <property type="molecule type" value="Genomic_DNA"/>
</dbReference>
<organism evidence="1 3">
    <name type="scientific">Duganella violaceipulchra</name>
    <dbReference type="NCBI Taxonomy" id="2849652"/>
    <lineage>
        <taxon>Bacteria</taxon>
        <taxon>Pseudomonadati</taxon>
        <taxon>Pseudomonadota</taxon>
        <taxon>Betaproteobacteria</taxon>
        <taxon>Burkholderiales</taxon>
        <taxon>Oxalobacteraceae</taxon>
        <taxon>Telluria group</taxon>
        <taxon>Duganella</taxon>
    </lineage>
</organism>
<dbReference type="AlphaFoldDB" id="A0AA41HD71"/>
<keyword evidence="4" id="KW-1185">Reference proteome</keyword>
<comment type="caution">
    <text evidence="1">The sequence shown here is derived from an EMBL/GenBank/DDBJ whole genome shotgun (WGS) entry which is preliminary data.</text>
</comment>
<reference evidence="2" key="2">
    <citation type="submission" date="2022-03" db="EMBL/GenBank/DDBJ databases">
        <title>Genome Encyclopedia of Bacteria and Archaea VI: Functional Genomics of Type Strains.</title>
        <authorList>
            <person name="Whitman W."/>
        </authorList>
    </citation>
    <scope>NUCLEOTIDE SEQUENCE</scope>
    <source>
        <strain evidence="2">HSC-15S17</strain>
    </source>
</reference>